<dbReference type="EMBL" id="JAYWIO010000090">
    <property type="protein sequence ID" value="KAK7233292.1"/>
    <property type="molecule type" value="Genomic_DNA"/>
</dbReference>
<name>A0AAN9DQB1_CROPI</name>
<reference evidence="3 5" key="1">
    <citation type="submission" date="2024-01" db="EMBL/GenBank/DDBJ databases">
        <title>The genomes of 5 underutilized Papilionoideae crops provide insights into root nodulation and disease resistanc.</title>
        <authorList>
            <person name="Yuan L."/>
        </authorList>
    </citation>
    <scope>NUCLEOTIDE SEQUENCE [LARGE SCALE GENOMIC DNA]</scope>
    <source>
        <strain evidence="3">ZHUSHIDOU_FW_LH</strain>
        <tissue evidence="3">Leaf</tissue>
    </source>
</reference>
<sequence>MRLRRTNDSSFASLVSQLLPLKQLLNRMYFISFVALAEFEFLYYSLCLRQFLLSLNLFMLRSGRKQLLRDGKAKIQFVQMLKKSPAFHNLTNSNGTNNSYRNNYCDTKCTDVIQIHVYQRALSIRTSTFVTQEQRARVGKKEGVQDVDDFEGKGIFFRGIVRQKARARTC</sequence>
<evidence type="ECO:0000313" key="2">
    <source>
        <dbReference type="EMBL" id="KAK7232846.1"/>
    </source>
</evidence>
<evidence type="ECO:0000256" key="1">
    <source>
        <dbReference type="SAM" id="Phobius"/>
    </source>
</evidence>
<proteinExistence type="predicted"/>
<accession>A0AAN9DQB1</accession>
<dbReference type="AlphaFoldDB" id="A0AAN9DQB1"/>
<evidence type="ECO:0000313" key="5">
    <source>
        <dbReference type="Proteomes" id="UP001372338"/>
    </source>
</evidence>
<keyword evidence="1" id="KW-0472">Membrane</keyword>
<feature type="transmembrane region" description="Helical" evidence="1">
    <location>
        <begin position="41"/>
        <end position="60"/>
    </location>
</feature>
<evidence type="ECO:0000313" key="3">
    <source>
        <dbReference type="EMBL" id="KAK7233292.1"/>
    </source>
</evidence>
<organism evidence="3 5">
    <name type="scientific">Crotalaria pallida</name>
    <name type="common">Smooth rattlebox</name>
    <name type="synonym">Crotalaria striata</name>
    <dbReference type="NCBI Taxonomy" id="3830"/>
    <lineage>
        <taxon>Eukaryota</taxon>
        <taxon>Viridiplantae</taxon>
        <taxon>Streptophyta</taxon>
        <taxon>Embryophyta</taxon>
        <taxon>Tracheophyta</taxon>
        <taxon>Spermatophyta</taxon>
        <taxon>Magnoliopsida</taxon>
        <taxon>eudicotyledons</taxon>
        <taxon>Gunneridae</taxon>
        <taxon>Pentapetalae</taxon>
        <taxon>rosids</taxon>
        <taxon>fabids</taxon>
        <taxon>Fabales</taxon>
        <taxon>Fabaceae</taxon>
        <taxon>Papilionoideae</taxon>
        <taxon>50 kb inversion clade</taxon>
        <taxon>genistoids sensu lato</taxon>
        <taxon>core genistoids</taxon>
        <taxon>Crotalarieae</taxon>
        <taxon>Crotalaria</taxon>
    </lineage>
</organism>
<dbReference type="EMBL" id="JAYWIO010000036">
    <property type="protein sequence ID" value="KAK7236583.1"/>
    <property type="molecule type" value="Genomic_DNA"/>
</dbReference>
<dbReference type="Proteomes" id="UP001372338">
    <property type="component" value="Unassembled WGS sequence"/>
</dbReference>
<gene>
    <name evidence="4" type="ORF">RIF29_45452</name>
    <name evidence="3" type="ORF">RIF29_47558</name>
    <name evidence="2" type="ORF">RIF29_47723</name>
</gene>
<keyword evidence="1" id="KW-1133">Transmembrane helix</keyword>
<evidence type="ECO:0000313" key="4">
    <source>
        <dbReference type="EMBL" id="KAK7236583.1"/>
    </source>
</evidence>
<dbReference type="EMBL" id="JAYWIO010000099">
    <property type="protein sequence ID" value="KAK7232846.1"/>
    <property type="molecule type" value="Genomic_DNA"/>
</dbReference>
<comment type="caution">
    <text evidence="3">The sequence shown here is derived from an EMBL/GenBank/DDBJ whole genome shotgun (WGS) entry which is preliminary data.</text>
</comment>
<keyword evidence="1" id="KW-0812">Transmembrane</keyword>
<keyword evidence="5" id="KW-1185">Reference proteome</keyword>
<protein>
    <submittedName>
        <fullName evidence="3">Uncharacterized protein</fullName>
    </submittedName>
</protein>